<evidence type="ECO:0000259" key="11">
    <source>
        <dbReference type="PROSITE" id="PS51706"/>
    </source>
</evidence>
<dbReference type="PANTHER" id="PTHR11649">
    <property type="entry name" value="MSS1/TRME-RELATED GTP-BINDING PROTEIN"/>
    <property type="match status" value="1"/>
</dbReference>
<dbReference type="EMBL" id="BMKS01000015">
    <property type="protein sequence ID" value="GGG46871.1"/>
    <property type="molecule type" value="Genomic_DNA"/>
</dbReference>
<keyword evidence="8 10" id="KW-0717">Septation</keyword>
<accession>A0A8J2ZEU7</accession>
<keyword evidence="6" id="KW-0460">Magnesium</keyword>
<evidence type="ECO:0000256" key="10">
    <source>
        <dbReference type="HAMAP-Rule" id="MF_00321"/>
    </source>
</evidence>
<name>A0A8J2ZEU7_9PROT</name>
<dbReference type="PANTHER" id="PTHR11649:SF13">
    <property type="entry name" value="ENGB-TYPE G DOMAIN-CONTAINING PROTEIN"/>
    <property type="match status" value="1"/>
</dbReference>
<reference evidence="12 13" key="1">
    <citation type="journal article" date="2014" name="Int. J. Syst. Evol. Microbiol.">
        <title>Complete genome sequence of Corynebacterium casei LMG S-19264T (=DSM 44701T), isolated from a smear-ripened cheese.</title>
        <authorList>
            <consortium name="US DOE Joint Genome Institute (JGI-PGF)"/>
            <person name="Walter F."/>
            <person name="Albersmeier A."/>
            <person name="Kalinowski J."/>
            <person name="Ruckert C."/>
        </authorList>
    </citation>
    <scope>NUCLEOTIDE SEQUENCE [LARGE SCALE GENOMIC DNA]</scope>
    <source>
        <strain evidence="12 13">CGMCC 1.16330</strain>
    </source>
</reference>
<protein>
    <recommendedName>
        <fullName evidence="10">Probable GTP-binding protein EngB</fullName>
    </recommendedName>
</protein>
<organism evidence="12 13">
    <name type="scientific">Caldovatus sediminis</name>
    <dbReference type="NCBI Taxonomy" id="2041189"/>
    <lineage>
        <taxon>Bacteria</taxon>
        <taxon>Pseudomonadati</taxon>
        <taxon>Pseudomonadota</taxon>
        <taxon>Alphaproteobacteria</taxon>
        <taxon>Acetobacterales</taxon>
        <taxon>Roseomonadaceae</taxon>
        <taxon>Caldovatus</taxon>
    </lineage>
</organism>
<evidence type="ECO:0000313" key="13">
    <source>
        <dbReference type="Proteomes" id="UP000597507"/>
    </source>
</evidence>
<keyword evidence="4" id="KW-0479">Metal-binding</keyword>
<dbReference type="AlphaFoldDB" id="A0A8J2ZEU7"/>
<dbReference type="GO" id="GO:0000917">
    <property type="term" value="P:division septum assembly"/>
    <property type="evidence" value="ECO:0007669"/>
    <property type="project" value="UniProtKB-KW"/>
</dbReference>
<comment type="similarity">
    <text evidence="2 10">Belongs to the TRAFAC class TrmE-Era-EngA-EngB-Septin-like GTPase superfamily. EngB GTPase family.</text>
</comment>
<evidence type="ECO:0000256" key="3">
    <source>
        <dbReference type="ARBA" id="ARBA00022618"/>
    </source>
</evidence>
<dbReference type="Gene3D" id="3.40.50.300">
    <property type="entry name" value="P-loop containing nucleotide triphosphate hydrolases"/>
    <property type="match status" value="1"/>
</dbReference>
<keyword evidence="5 10" id="KW-0547">Nucleotide-binding</keyword>
<dbReference type="PROSITE" id="PS51706">
    <property type="entry name" value="G_ENGB"/>
    <property type="match status" value="1"/>
</dbReference>
<evidence type="ECO:0000313" key="12">
    <source>
        <dbReference type="EMBL" id="GGG46871.1"/>
    </source>
</evidence>
<dbReference type="GO" id="GO:0005525">
    <property type="term" value="F:GTP binding"/>
    <property type="evidence" value="ECO:0007669"/>
    <property type="project" value="UniProtKB-UniRule"/>
</dbReference>
<comment type="cofactor">
    <cofactor evidence="1">
        <name>Mg(2+)</name>
        <dbReference type="ChEBI" id="CHEBI:18420"/>
    </cofactor>
</comment>
<dbReference type="CDD" id="cd01876">
    <property type="entry name" value="YihA_EngB"/>
    <property type="match status" value="1"/>
</dbReference>
<evidence type="ECO:0000256" key="1">
    <source>
        <dbReference type="ARBA" id="ARBA00001946"/>
    </source>
</evidence>
<keyword evidence="9 10" id="KW-0131">Cell cycle</keyword>
<keyword evidence="13" id="KW-1185">Reference proteome</keyword>
<evidence type="ECO:0000256" key="7">
    <source>
        <dbReference type="ARBA" id="ARBA00023134"/>
    </source>
</evidence>
<dbReference type="NCBIfam" id="TIGR03598">
    <property type="entry name" value="GTPase_YsxC"/>
    <property type="match status" value="1"/>
</dbReference>
<dbReference type="RefSeq" id="WP_373285231.1">
    <property type="nucleotide sequence ID" value="NZ_BMKS01000015.1"/>
</dbReference>
<evidence type="ECO:0000256" key="5">
    <source>
        <dbReference type="ARBA" id="ARBA00022741"/>
    </source>
</evidence>
<evidence type="ECO:0000256" key="9">
    <source>
        <dbReference type="ARBA" id="ARBA00023306"/>
    </source>
</evidence>
<dbReference type="SUPFAM" id="SSF52540">
    <property type="entry name" value="P-loop containing nucleoside triphosphate hydrolases"/>
    <property type="match status" value="1"/>
</dbReference>
<dbReference type="InterPro" id="IPR027417">
    <property type="entry name" value="P-loop_NTPase"/>
</dbReference>
<comment type="function">
    <text evidence="10">Necessary for normal cell division and for the maintenance of normal septation.</text>
</comment>
<dbReference type="InterPro" id="IPR030393">
    <property type="entry name" value="G_ENGB_dom"/>
</dbReference>
<keyword evidence="3 10" id="KW-0132">Cell division</keyword>
<dbReference type="GO" id="GO:0046872">
    <property type="term" value="F:metal ion binding"/>
    <property type="evidence" value="ECO:0007669"/>
    <property type="project" value="UniProtKB-KW"/>
</dbReference>
<evidence type="ECO:0000256" key="6">
    <source>
        <dbReference type="ARBA" id="ARBA00022842"/>
    </source>
</evidence>
<dbReference type="GO" id="GO:0005829">
    <property type="term" value="C:cytosol"/>
    <property type="evidence" value="ECO:0007669"/>
    <property type="project" value="TreeGrafter"/>
</dbReference>
<comment type="caution">
    <text evidence="12">The sequence shown here is derived from an EMBL/GenBank/DDBJ whole genome shotgun (WGS) entry which is preliminary data.</text>
</comment>
<proteinExistence type="inferred from homology"/>
<dbReference type="InterPro" id="IPR006073">
    <property type="entry name" value="GTP-bd"/>
</dbReference>
<gene>
    <name evidence="10 12" type="primary">engB</name>
    <name evidence="12" type="ORF">GCM10010964_37770</name>
</gene>
<dbReference type="Proteomes" id="UP000597507">
    <property type="component" value="Unassembled WGS sequence"/>
</dbReference>
<evidence type="ECO:0000256" key="8">
    <source>
        <dbReference type="ARBA" id="ARBA00023210"/>
    </source>
</evidence>
<dbReference type="Pfam" id="PF01926">
    <property type="entry name" value="MMR_HSR1"/>
    <property type="match status" value="1"/>
</dbReference>
<feature type="domain" description="EngB-type G" evidence="11">
    <location>
        <begin position="54"/>
        <end position="234"/>
    </location>
</feature>
<sequence>MSTPGARTLPAGGLLEARDEAERAALVEAGRRLFARPCRFFFAAQRLDQLPPPRGPEVAFCGRSNVGKSSLVNALTGQATLARVSNTPGRTRQLNFFEIEGPPGEGRLVLVDMPGYGYAQAPKDIKADWQGLMFDFLRGRPSLRRVLLLLDARIETKPSDRAVMDLLDRAAVAFQIVLTKADAVRSAALARRVREAETLARSHTAGHPLVIVTSSRSGEGIETLRAELAALAGPAPG</sequence>
<dbReference type="HAMAP" id="MF_00321">
    <property type="entry name" value="GTPase_EngB"/>
    <property type="match status" value="1"/>
</dbReference>
<evidence type="ECO:0000256" key="2">
    <source>
        <dbReference type="ARBA" id="ARBA00009638"/>
    </source>
</evidence>
<evidence type="ECO:0000256" key="4">
    <source>
        <dbReference type="ARBA" id="ARBA00022723"/>
    </source>
</evidence>
<dbReference type="InterPro" id="IPR019987">
    <property type="entry name" value="GTP-bd_ribosome_bio_YsxC"/>
</dbReference>
<keyword evidence="7 10" id="KW-0342">GTP-binding</keyword>